<proteinExistence type="predicted"/>
<dbReference type="SUPFAM" id="SSF69572">
    <property type="entry name" value="Activating enzymes of the ubiquitin-like proteins"/>
    <property type="match status" value="1"/>
</dbReference>
<feature type="domain" description="THIF-type NAD/FAD binding fold" evidence="1">
    <location>
        <begin position="1"/>
        <end position="85"/>
    </location>
</feature>
<protein>
    <recommendedName>
        <fullName evidence="1">THIF-type NAD/FAD binding fold domain-containing protein</fullName>
    </recommendedName>
</protein>
<accession>A0ABM6GH11</accession>
<sequence length="88" mass="10466">MENLVRLGFKNIIIYYDYKEIDLSDLNRQVLYNSKDIGKRKVFVSKENLLKINLSCNIEIFNEKITKSFDQEIDLIFDCADNLEKQKL</sequence>
<evidence type="ECO:0000313" key="3">
    <source>
        <dbReference type="Proteomes" id="UP000185490"/>
    </source>
</evidence>
<dbReference type="InterPro" id="IPR035985">
    <property type="entry name" value="Ubiquitin-activating_enz"/>
</dbReference>
<evidence type="ECO:0000259" key="1">
    <source>
        <dbReference type="Pfam" id="PF00899"/>
    </source>
</evidence>
<dbReference type="Pfam" id="PF00899">
    <property type="entry name" value="ThiF"/>
    <property type="match status" value="1"/>
</dbReference>
<dbReference type="PANTHER" id="PTHR43267">
    <property type="entry name" value="TRNA THREONYLCARBAMOYLADENOSINE DEHYDRATASE"/>
    <property type="match status" value="1"/>
</dbReference>
<dbReference type="Gene3D" id="3.40.50.720">
    <property type="entry name" value="NAD(P)-binding Rossmann-like Domain"/>
    <property type="match status" value="1"/>
</dbReference>
<dbReference type="PANTHER" id="PTHR43267:SF3">
    <property type="entry name" value="THIF PROTEIN"/>
    <property type="match status" value="1"/>
</dbReference>
<name>A0ABM6GH11_9BACT</name>
<dbReference type="EMBL" id="CP007389">
    <property type="protein sequence ID" value="APT74900.1"/>
    <property type="molecule type" value="Genomic_DNA"/>
</dbReference>
<dbReference type="InterPro" id="IPR000594">
    <property type="entry name" value="ThiF_NAD_FAD-bd"/>
</dbReference>
<organism evidence="2 3">
    <name type="scientific">Thermosipho melanesiensis</name>
    <dbReference type="NCBI Taxonomy" id="46541"/>
    <lineage>
        <taxon>Bacteria</taxon>
        <taxon>Thermotogati</taxon>
        <taxon>Thermotogota</taxon>
        <taxon>Thermotogae</taxon>
        <taxon>Thermotogales</taxon>
        <taxon>Fervidobacteriaceae</taxon>
        <taxon>Thermosipho</taxon>
    </lineage>
</organism>
<gene>
    <name evidence="2" type="ORF">BW47_07205</name>
</gene>
<keyword evidence="3" id="KW-1185">Reference proteome</keyword>
<dbReference type="Proteomes" id="UP000185490">
    <property type="component" value="Chromosome"/>
</dbReference>
<evidence type="ECO:0000313" key="2">
    <source>
        <dbReference type="EMBL" id="APT74900.1"/>
    </source>
</evidence>
<reference evidence="2 3" key="1">
    <citation type="submission" date="2014-02" db="EMBL/GenBank/DDBJ databases">
        <title>Diversity of Thermotogales isolates from hydrothermal vents.</title>
        <authorList>
            <person name="Haverkamp T.H.A."/>
            <person name="Lossouarn J."/>
            <person name="Geslin C."/>
            <person name="Nesbo C.L."/>
        </authorList>
    </citation>
    <scope>NUCLEOTIDE SEQUENCE [LARGE SCALE GENOMIC DNA]</scope>
    <source>
        <strain evidence="2 3">431</strain>
    </source>
</reference>
<dbReference type="InterPro" id="IPR045886">
    <property type="entry name" value="ThiF/MoeB/HesA"/>
</dbReference>